<feature type="transmembrane region" description="Helical" evidence="9">
    <location>
        <begin position="379"/>
        <end position="399"/>
    </location>
</feature>
<keyword evidence="5 9" id="KW-1133">Transmembrane helix</keyword>
<comment type="caution">
    <text evidence="11">The sequence shown here is derived from an EMBL/GenBank/DDBJ whole genome shotgun (WGS) entry which is preliminary data.</text>
</comment>
<evidence type="ECO:0000259" key="10">
    <source>
        <dbReference type="Pfam" id="PF01757"/>
    </source>
</evidence>
<dbReference type="Pfam" id="PF01757">
    <property type="entry name" value="Acyl_transf_3"/>
    <property type="match status" value="1"/>
</dbReference>
<evidence type="ECO:0000256" key="8">
    <source>
        <dbReference type="SAM" id="MobiDB-lite"/>
    </source>
</evidence>
<feature type="domain" description="Acyltransferase 3" evidence="10">
    <location>
        <begin position="22"/>
        <end position="351"/>
    </location>
</feature>
<dbReference type="InterPro" id="IPR050879">
    <property type="entry name" value="Acyltransferase_3"/>
</dbReference>
<evidence type="ECO:0000256" key="6">
    <source>
        <dbReference type="ARBA" id="ARBA00023136"/>
    </source>
</evidence>
<feature type="transmembrane region" description="Helical" evidence="9">
    <location>
        <begin position="183"/>
        <end position="201"/>
    </location>
</feature>
<evidence type="ECO:0000256" key="2">
    <source>
        <dbReference type="ARBA" id="ARBA00022475"/>
    </source>
</evidence>
<proteinExistence type="predicted"/>
<feature type="transmembrane region" description="Helical" evidence="9">
    <location>
        <begin position="89"/>
        <end position="108"/>
    </location>
</feature>
<dbReference type="SUPFAM" id="SSF52266">
    <property type="entry name" value="SGNH hydrolase"/>
    <property type="match status" value="1"/>
</dbReference>
<keyword evidence="3" id="KW-0808">Transferase</keyword>
<name>A0ABS2ENL8_9LACO</name>
<evidence type="ECO:0000313" key="12">
    <source>
        <dbReference type="Proteomes" id="UP000776629"/>
    </source>
</evidence>
<feature type="transmembrane region" description="Helical" evidence="9">
    <location>
        <begin position="115"/>
        <end position="132"/>
    </location>
</feature>
<protein>
    <submittedName>
        <fullName evidence="11">Acetyltransferase</fullName>
    </submittedName>
</protein>
<dbReference type="PANTHER" id="PTHR23028">
    <property type="entry name" value="ACETYLTRANSFERASE"/>
    <property type="match status" value="1"/>
</dbReference>
<dbReference type="EMBL" id="JACJJQ010000008">
    <property type="protein sequence ID" value="MBM6753682.1"/>
    <property type="molecule type" value="Genomic_DNA"/>
</dbReference>
<dbReference type="Gene3D" id="3.40.50.1110">
    <property type="entry name" value="SGNH hydrolase"/>
    <property type="match status" value="1"/>
</dbReference>
<feature type="transmembrane region" description="Helical" evidence="9">
    <location>
        <begin position="47"/>
        <end position="63"/>
    </location>
</feature>
<keyword evidence="12" id="KW-1185">Reference proteome</keyword>
<sequence>MREYSKWTPNKQISQPPKFVSGVDGLRTLAVIGVIMYHLLPNIMKGGFLGVPLFLLITGYFVTNQLTRQWQAGQPLKLRSFYWRRFKRLYPPLVGMLLFTSAYITLFARESLVHLRIIILTNLTWVYNWWAIGHGQSYFDRFNGASPFTHLWTLGVEAQFYLIWPVILIWLLKRGGLKLTRRVTIGLAVLSMILMAVLYQPTNLNRVYYGTDTRAFSLLFGSWLALVWPRQKLKATLLAKERYLLNGAGAISLILLIISFFTINGEVASTYRGIMALDSLVGLVLLATIVHPGAQVNQWLTNPVFHYIGQRSYEIYIYQLPVMVFYERLFPVGDAPWLNALIELGLVFGISELAYRLVESPLKRKALGPHRKPLQTKKQWATLTVMGLITVIAGVGILGPQPQPVKSSLQKQLQHNKQATSDRNKKIAAGKVPKVDVNSPSLKQKYQLNSKQLKQAGDWLITAVGDSVMVDAANDLQEVMPHAMVKAKVGMQGTAGLNILKDLANKNQLSPIVVVNLGTNGAISDQVADEIVQTVGDRQLYWITPHVPTRPWQKAVVAQIKREAKQHPNVHVVDWNTKSKNHPNWFGKDNVHMNEIGNAQFTRLLVTTIIKEEK</sequence>
<comment type="subcellular location">
    <subcellularLocation>
        <location evidence="1">Cell membrane</location>
        <topology evidence="1">Multi-pass membrane protein</topology>
    </subcellularLocation>
</comment>
<evidence type="ECO:0000256" key="3">
    <source>
        <dbReference type="ARBA" id="ARBA00022679"/>
    </source>
</evidence>
<keyword evidence="6 9" id="KW-0472">Membrane</keyword>
<feature type="region of interest" description="Disordered" evidence="8">
    <location>
        <begin position="406"/>
        <end position="433"/>
    </location>
</feature>
<gene>
    <name evidence="11" type="ORF">H5993_02755</name>
</gene>
<dbReference type="Proteomes" id="UP000776629">
    <property type="component" value="Unassembled WGS sequence"/>
</dbReference>
<evidence type="ECO:0000256" key="4">
    <source>
        <dbReference type="ARBA" id="ARBA00022692"/>
    </source>
</evidence>
<keyword evidence="4 9" id="KW-0812">Transmembrane</keyword>
<evidence type="ECO:0000256" key="1">
    <source>
        <dbReference type="ARBA" id="ARBA00004651"/>
    </source>
</evidence>
<keyword evidence="2" id="KW-1003">Cell membrane</keyword>
<organism evidence="11 12">
    <name type="scientific">Limosilactobacillus alvi</name>
    <dbReference type="NCBI Taxonomy" id="990412"/>
    <lineage>
        <taxon>Bacteria</taxon>
        <taxon>Bacillati</taxon>
        <taxon>Bacillota</taxon>
        <taxon>Bacilli</taxon>
        <taxon>Lactobacillales</taxon>
        <taxon>Lactobacillaceae</taxon>
        <taxon>Limosilactobacillus</taxon>
    </lineage>
</organism>
<feature type="transmembrane region" description="Helical" evidence="9">
    <location>
        <begin position="213"/>
        <end position="231"/>
    </location>
</feature>
<accession>A0ABS2ENL8</accession>
<keyword evidence="7" id="KW-0012">Acyltransferase</keyword>
<feature type="transmembrane region" description="Helical" evidence="9">
    <location>
        <begin position="152"/>
        <end position="171"/>
    </location>
</feature>
<evidence type="ECO:0000256" key="5">
    <source>
        <dbReference type="ARBA" id="ARBA00022989"/>
    </source>
</evidence>
<dbReference type="InterPro" id="IPR002656">
    <property type="entry name" value="Acyl_transf_3_dom"/>
</dbReference>
<evidence type="ECO:0000256" key="7">
    <source>
        <dbReference type="ARBA" id="ARBA00023315"/>
    </source>
</evidence>
<dbReference type="RefSeq" id="WP_204776125.1">
    <property type="nucleotide sequence ID" value="NZ_JACJJQ010000008.1"/>
</dbReference>
<dbReference type="InterPro" id="IPR036514">
    <property type="entry name" value="SGNH_hydro_sf"/>
</dbReference>
<dbReference type="CDD" id="cd01840">
    <property type="entry name" value="SGNH_hydrolase_yrhL_like"/>
    <property type="match status" value="1"/>
</dbReference>
<feature type="compositionally biased region" description="Polar residues" evidence="8">
    <location>
        <begin position="406"/>
        <end position="419"/>
    </location>
</feature>
<evidence type="ECO:0000256" key="9">
    <source>
        <dbReference type="SAM" id="Phobius"/>
    </source>
</evidence>
<feature type="transmembrane region" description="Helical" evidence="9">
    <location>
        <begin position="275"/>
        <end position="294"/>
    </location>
</feature>
<feature type="transmembrane region" description="Helical" evidence="9">
    <location>
        <begin position="243"/>
        <end position="263"/>
    </location>
</feature>
<dbReference type="PANTHER" id="PTHR23028:SF53">
    <property type="entry name" value="ACYL_TRANSF_3 DOMAIN-CONTAINING PROTEIN"/>
    <property type="match status" value="1"/>
</dbReference>
<evidence type="ECO:0000313" key="11">
    <source>
        <dbReference type="EMBL" id="MBM6753682.1"/>
    </source>
</evidence>
<reference evidence="11 12" key="1">
    <citation type="journal article" date="2021" name="Sci. Rep.">
        <title>The distribution of antibiotic resistance genes in chicken gut microbiota commensals.</title>
        <authorList>
            <person name="Juricova H."/>
            <person name="Matiasovicova J."/>
            <person name="Kubasova T."/>
            <person name="Cejkova D."/>
            <person name="Rychlik I."/>
        </authorList>
    </citation>
    <scope>NUCLEOTIDE SEQUENCE [LARGE SCALE GENOMIC DNA]</scope>
    <source>
        <strain evidence="11 12">An810</strain>
    </source>
</reference>